<proteinExistence type="predicted"/>
<dbReference type="AlphaFoldDB" id="G3HLA3"/>
<dbReference type="GlyGen" id="G3HLA3">
    <property type="glycosylation" value="1 site"/>
</dbReference>
<protein>
    <submittedName>
        <fullName evidence="1">Uncharacterized protein</fullName>
    </submittedName>
</protein>
<dbReference type="Proteomes" id="UP000001075">
    <property type="component" value="Unassembled WGS sequence"/>
</dbReference>
<organism evidence="1 2">
    <name type="scientific">Cricetulus griseus</name>
    <name type="common">Chinese hamster</name>
    <name type="synonym">Cricetulus barabensis griseus</name>
    <dbReference type="NCBI Taxonomy" id="10029"/>
    <lineage>
        <taxon>Eukaryota</taxon>
        <taxon>Metazoa</taxon>
        <taxon>Chordata</taxon>
        <taxon>Craniata</taxon>
        <taxon>Vertebrata</taxon>
        <taxon>Euteleostomi</taxon>
        <taxon>Mammalia</taxon>
        <taxon>Eutheria</taxon>
        <taxon>Euarchontoglires</taxon>
        <taxon>Glires</taxon>
        <taxon>Rodentia</taxon>
        <taxon>Myomorpha</taxon>
        <taxon>Muroidea</taxon>
        <taxon>Cricetidae</taxon>
        <taxon>Cricetinae</taxon>
        <taxon>Cricetulus</taxon>
    </lineage>
</organism>
<name>G3HLA3_CRIGR</name>
<dbReference type="EMBL" id="JH000482">
    <property type="protein sequence ID" value="EGV99059.1"/>
    <property type="molecule type" value="Genomic_DNA"/>
</dbReference>
<dbReference type="InParanoid" id="G3HLA3"/>
<evidence type="ECO:0000313" key="2">
    <source>
        <dbReference type="Proteomes" id="UP000001075"/>
    </source>
</evidence>
<evidence type="ECO:0000313" key="1">
    <source>
        <dbReference type="EMBL" id="EGV99059.1"/>
    </source>
</evidence>
<accession>G3HLA3</accession>
<reference evidence="2" key="1">
    <citation type="journal article" date="2011" name="Nat. Biotechnol.">
        <title>The genomic sequence of the Chinese hamster ovary (CHO)-K1 cell line.</title>
        <authorList>
            <person name="Xu X."/>
            <person name="Nagarajan H."/>
            <person name="Lewis N.E."/>
            <person name="Pan S."/>
            <person name="Cai Z."/>
            <person name="Liu X."/>
            <person name="Chen W."/>
            <person name="Xie M."/>
            <person name="Wang W."/>
            <person name="Hammond S."/>
            <person name="Andersen M.R."/>
            <person name="Neff N."/>
            <person name="Passarelli B."/>
            <person name="Koh W."/>
            <person name="Fan H.C."/>
            <person name="Wang J."/>
            <person name="Gui Y."/>
            <person name="Lee K.H."/>
            <person name="Betenbaugh M.J."/>
            <person name="Quake S.R."/>
            <person name="Famili I."/>
            <person name="Palsson B.O."/>
            <person name="Wang J."/>
        </authorList>
    </citation>
    <scope>NUCLEOTIDE SEQUENCE [LARGE SCALE GENOMIC DNA]</scope>
    <source>
        <strain evidence="2">CHO K1 cell line</strain>
    </source>
</reference>
<gene>
    <name evidence="1" type="ORF">I79_011489</name>
</gene>
<sequence>MGINYIPVLPAPIKRYKINLSINHLVSNMRILFSKPAHQRVGQNEGLRIRKGRPLEQRPFLSSLLLGLHVSFKQHLDYIIHNTKHYKKRLQLLGRVFYTNVTPPLAGNVRYIN</sequence>